<evidence type="ECO:0000313" key="3">
    <source>
        <dbReference type="EMBL" id="OHA04156.1"/>
    </source>
</evidence>
<dbReference type="Proteomes" id="UP000177177">
    <property type="component" value="Unassembled WGS sequence"/>
</dbReference>
<organism evidence="3 4">
    <name type="scientific">Candidatus Sungbacteria bacterium RIFCSPHIGHO2_02_FULL_53_17</name>
    <dbReference type="NCBI Taxonomy" id="1802275"/>
    <lineage>
        <taxon>Bacteria</taxon>
        <taxon>Candidatus Sungiibacteriota</taxon>
    </lineage>
</organism>
<gene>
    <name evidence="3" type="ORF">A3C92_01890</name>
</gene>
<dbReference type="CDD" id="cd03143">
    <property type="entry name" value="A4_beta-galactosidase_middle_domain"/>
    <property type="match status" value="1"/>
</dbReference>
<dbReference type="SUPFAM" id="SSF53335">
    <property type="entry name" value="S-adenosyl-L-methionine-dependent methyltransferases"/>
    <property type="match status" value="1"/>
</dbReference>
<sequence>MNYKRIERCRLCGSQNLTDVLSLGEQFLASSFVATNKGNPLAESRFPLTWTLCDRSQNPNACGLLQLRETVDRDLLYREYFYRSATNPMMREALKEIADEVQKRAELKPGDAVMDIGCNDGTMLTFFPTSMGRFGIDPAKNIPPFEGIDPSIRIRTDYFTKASAQEISGDVKHFKAITSIAMFYDLDDPHTFVVDVKDILHPDGVWCIQLSYLRDVLQNMNFFDICHEHLMYYSLATLRTLLAMHDLEVIDASTNPVNGGSLRVFVTHKESGKAVSPDVQRILDEETTMGLDRPETFRAFGKKISALKESVVGYLKKEKERGGMTIGLGASTKGNVLLQYFGIDKDLVPYLCDRNPEKTGLRTLGTDIEVISEERMRELHPSSLLVLIWFFREEILKRERAYLEKGGRMLFPMPHPSIVTKDGEMPLSPLAP</sequence>
<dbReference type="InterPro" id="IPR029063">
    <property type="entry name" value="SAM-dependent_MTases_sf"/>
</dbReference>
<protein>
    <recommendedName>
        <fullName evidence="5">Methyltransferase</fullName>
    </recommendedName>
</protein>
<feature type="domain" description="C-methyltransferase" evidence="2">
    <location>
        <begin position="256"/>
        <end position="414"/>
    </location>
</feature>
<dbReference type="InterPro" id="IPR013630">
    <property type="entry name" value="Methyltransf_Zn-bd_dom_put"/>
</dbReference>
<comment type="caution">
    <text evidence="3">The sequence shown here is derived from an EMBL/GenBank/DDBJ whole genome shotgun (WGS) entry which is preliminary data.</text>
</comment>
<evidence type="ECO:0000313" key="4">
    <source>
        <dbReference type="Proteomes" id="UP000177177"/>
    </source>
</evidence>
<evidence type="ECO:0000259" key="2">
    <source>
        <dbReference type="Pfam" id="PF08484"/>
    </source>
</evidence>
<evidence type="ECO:0000259" key="1">
    <source>
        <dbReference type="Pfam" id="PF08421"/>
    </source>
</evidence>
<accession>A0A1G2KXH2</accession>
<dbReference type="InterPro" id="IPR038576">
    <property type="entry name" value="Methyltransf_Zn-bd_dom_put_sf"/>
</dbReference>
<dbReference type="Gene3D" id="3.40.50.150">
    <property type="entry name" value="Vaccinia Virus protein VP39"/>
    <property type="match status" value="1"/>
</dbReference>
<reference evidence="3 4" key="1">
    <citation type="journal article" date="2016" name="Nat. Commun.">
        <title>Thousands of microbial genomes shed light on interconnected biogeochemical processes in an aquifer system.</title>
        <authorList>
            <person name="Anantharaman K."/>
            <person name="Brown C.T."/>
            <person name="Hug L.A."/>
            <person name="Sharon I."/>
            <person name="Castelle C.J."/>
            <person name="Probst A.J."/>
            <person name="Thomas B.C."/>
            <person name="Singh A."/>
            <person name="Wilkins M.J."/>
            <person name="Karaoz U."/>
            <person name="Brodie E.L."/>
            <person name="Williams K.H."/>
            <person name="Hubbard S.S."/>
            <person name="Banfield J.F."/>
        </authorList>
    </citation>
    <scope>NUCLEOTIDE SEQUENCE [LARGE SCALE GENOMIC DNA]</scope>
</reference>
<feature type="domain" description="Methyltransferase putative zinc binding" evidence="1">
    <location>
        <begin position="9"/>
        <end position="77"/>
    </location>
</feature>
<name>A0A1G2KXH2_9BACT</name>
<evidence type="ECO:0008006" key="5">
    <source>
        <dbReference type="Google" id="ProtNLM"/>
    </source>
</evidence>
<dbReference type="Pfam" id="PF08421">
    <property type="entry name" value="Methyltransf_13"/>
    <property type="match status" value="1"/>
</dbReference>
<dbReference type="Gene3D" id="3.40.50.720">
    <property type="entry name" value="NAD(P)-binding Rossmann-like Domain"/>
    <property type="match status" value="1"/>
</dbReference>
<proteinExistence type="predicted"/>
<dbReference type="Gene3D" id="6.20.50.110">
    <property type="entry name" value="Methyltransferase, zinc-binding domain"/>
    <property type="match status" value="1"/>
</dbReference>
<dbReference type="Gene3D" id="6.10.250.3100">
    <property type="match status" value="1"/>
</dbReference>
<dbReference type="Pfam" id="PF13489">
    <property type="entry name" value="Methyltransf_23"/>
    <property type="match status" value="1"/>
</dbReference>
<dbReference type="AlphaFoldDB" id="A0A1G2KXH2"/>
<dbReference type="EMBL" id="MHQN01000003">
    <property type="protein sequence ID" value="OHA04156.1"/>
    <property type="molecule type" value="Genomic_DNA"/>
</dbReference>
<dbReference type="Pfam" id="PF08484">
    <property type="entry name" value="Methyltransf_14"/>
    <property type="match status" value="1"/>
</dbReference>
<dbReference type="InterPro" id="IPR013691">
    <property type="entry name" value="MeTrfase_14"/>
</dbReference>